<dbReference type="OrthoDB" id="6500128at2759"/>
<keyword evidence="4" id="KW-0677">Repeat</keyword>
<dbReference type="GO" id="GO:0005524">
    <property type="term" value="F:ATP binding"/>
    <property type="evidence" value="ECO:0007669"/>
    <property type="project" value="UniProtKB-KW"/>
</dbReference>
<dbReference type="CDD" id="cd03424">
    <property type="entry name" value="NUDIX_ADPRase_Nudt5_UGPPase_Nudt14"/>
    <property type="match status" value="1"/>
</dbReference>
<feature type="transmembrane region" description="Helical" evidence="9">
    <location>
        <begin position="1277"/>
        <end position="1300"/>
    </location>
</feature>
<feature type="transmembrane region" description="Helical" evidence="9">
    <location>
        <begin position="1203"/>
        <end position="1223"/>
    </location>
</feature>
<dbReference type="Gene3D" id="1.20.1560.10">
    <property type="entry name" value="ABC transporter type 1, transmembrane domain"/>
    <property type="match status" value="2"/>
</dbReference>
<evidence type="ECO:0000313" key="13">
    <source>
        <dbReference type="EMBL" id="ROV98773.1"/>
    </source>
</evidence>
<feature type="transmembrane region" description="Helical" evidence="9">
    <location>
        <begin position="387"/>
        <end position="406"/>
    </location>
</feature>
<feature type="transmembrane region" description="Helical" evidence="9">
    <location>
        <begin position="821"/>
        <end position="840"/>
    </location>
</feature>
<feature type="domain" description="ABC transporter" evidence="10">
    <location>
        <begin position="1488"/>
        <end position="1703"/>
    </location>
</feature>
<dbReference type="SUPFAM" id="SSF55811">
    <property type="entry name" value="Nudix"/>
    <property type="match status" value="1"/>
</dbReference>
<feature type="domain" description="ABC transmembrane type-1" evidence="11">
    <location>
        <begin position="564"/>
        <end position="852"/>
    </location>
</feature>
<dbReference type="InterPro" id="IPR003439">
    <property type="entry name" value="ABC_transporter-like_ATP-bd"/>
</dbReference>
<dbReference type="Proteomes" id="UP000283895">
    <property type="component" value="Unassembled WGS sequence"/>
</dbReference>
<evidence type="ECO:0000256" key="2">
    <source>
        <dbReference type="ARBA" id="ARBA00022448"/>
    </source>
</evidence>
<feature type="transmembrane region" description="Helical" evidence="9">
    <location>
        <begin position="686"/>
        <end position="706"/>
    </location>
</feature>
<keyword evidence="2" id="KW-0813">Transport</keyword>
<evidence type="ECO:0000256" key="9">
    <source>
        <dbReference type="SAM" id="Phobius"/>
    </source>
</evidence>
<dbReference type="PROSITE" id="PS50893">
    <property type="entry name" value="ABC_TRANSPORTER_2"/>
    <property type="match status" value="2"/>
</dbReference>
<dbReference type="InterPro" id="IPR027417">
    <property type="entry name" value="P-loop_NTPase"/>
</dbReference>
<evidence type="ECO:0000313" key="14">
    <source>
        <dbReference type="Proteomes" id="UP000283895"/>
    </source>
</evidence>
<dbReference type="GO" id="GO:0016887">
    <property type="term" value="F:ATP hydrolysis activity"/>
    <property type="evidence" value="ECO:0007669"/>
    <property type="project" value="InterPro"/>
</dbReference>
<feature type="transmembrane region" description="Helical" evidence="9">
    <location>
        <begin position="1421"/>
        <end position="1446"/>
    </location>
</feature>
<dbReference type="SUPFAM" id="SSF52540">
    <property type="entry name" value="P-loop containing nucleoside triphosphate hydrolases"/>
    <property type="match status" value="2"/>
</dbReference>
<dbReference type="InterPro" id="IPR050173">
    <property type="entry name" value="ABC_transporter_C-like"/>
</dbReference>
<evidence type="ECO:0000259" key="12">
    <source>
        <dbReference type="PROSITE" id="PS51462"/>
    </source>
</evidence>
<keyword evidence="5" id="KW-0547">Nucleotide-binding</keyword>
<name>A0A423W618_9PEZI</name>
<dbReference type="SMART" id="SM00382">
    <property type="entry name" value="AAA"/>
    <property type="match status" value="2"/>
</dbReference>
<evidence type="ECO:0000259" key="10">
    <source>
        <dbReference type="PROSITE" id="PS50893"/>
    </source>
</evidence>
<comment type="caution">
    <text evidence="13">The sequence shown here is derived from an EMBL/GenBank/DDBJ whole genome shotgun (WGS) entry which is preliminary data.</text>
</comment>
<evidence type="ECO:0000259" key="11">
    <source>
        <dbReference type="PROSITE" id="PS50929"/>
    </source>
</evidence>
<dbReference type="FunFam" id="1.20.1560.10:FF:000010">
    <property type="entry name" value="Multidrug resistance-associated ABC transporter"/>
    <property type="match status" value="1"/>
</dbReference>
<reference evidence="13 14" key="1">
    <citation type="submission" date="2015-09" db="EMBL/GenBank/DDBJ databases">
        <title>Host preference determinants of Valsa canker pathogens revealed by comparative genomics.</title>
        <authorList>
            <person name="Yin Z."/>
            <person name="Huang L."/>
        </authorList>
    </citation>
    <scope>NUCLEOTIDE SEQUENCE [LARGE SCALE GENOMIC DNA]</scope>
    <source>
        <strain evidence="13 14">03-1</strain>
    </source>
</reference>
<feature type="transmembrane region" description="Helical" evidence="9">
    <location>
        <begin position="1306"/>
        <end position="1326"/>
    </location>
</feature>
<evidence type="ECO:0000256" key="3">
    <source>
        <dbReference type="ARBA" id="ARBA00022692"/>
    </source>
</evidence>
<feature type="domain" description="ABC transporter" evidence="10">
    <location>
        <begin position="901"/>
        <end position="1152"/>
    </location>
</feature>
<evidence type="ECO:0000256" key="7">
    <source>
        <dbReference type="ARBA" id="ARBA00022989"/>
    </source>
</evidence>
<dbReference type="EMBL" id="LKEA01000025">
    <property type="protein sequence ID" value="ROV98773.1"/>
    <property type="molecule type" value="Genomic_DNA"/>
</dbReference>
<dbReference type="InterPro" id="IPR011527">
    <property type="entry name" value="ABC1_TM_dom"/>
</dbReference>
<dbReference type="InterPro" id="IPR036640">
    <property type="entry name" value="ABC1_TM_sf"/>
</dbReference>
<dbReference type="InterPro" id="IPR003593">
    <property type="entry name" value="AAA+_ATPase"/>
</dbReference>
<dbReference type="CDD" id="cd18604">
    <property type="entry name" value="ABC_6TM_VMR1_D2_like"/>
    <property type="match status" value="1"/>
</dbReference>
<evidence type="ECO:0000256" key="1">
    <source>
        <dbReference type="ARBA" id="ARBA00004141"/>
    </source>
</evidence>
<dbReference type="Gene3D" id="3.90.79.10">
    <property type="entry name" value="Nucleoside Triphosphate Pyrophosphohydrolase"/>
    <property type="match status" value="1"/>
</dbReference>
<feature type="transmembrane region" description="Helical" evidence="9">
    <location>
        <begin position="1156"/>
        <end position="1179"/>
    </location>
</feature>
<dbReference type="InterPro" id="IPR015797">
    <property type="entry name" value="NUDIX_hydrolase-like_dom_sf"/>
</dbReference>
<feature type="transmembrane region" description="Helical" evidence="9">
    <location>
        <begin position="712"/>
        <end position="728"/>
    </location>
</feature>
<dbReference type="PANTHER" id="PTHR24223:SF353">
    <property type="entry name" value="ABC TRANSPORTER ATP-BINDING PROTEIN_PERMEASE VMR1-RELATED"/>
    <property type="match status" value="1"/>
</dbReference>
<dbReference type="InterPro" id="IPR000086">
    <property type="entry name" value="NUDIX_hydrolase_dom"/>
</dbReference>
<evidence type="ECO:0000256" key="5">
    <source>
        <dbReference type="ARBA" id="ARBA00022741"/>
    </source>
</evidence>
<dbReference type="CDD" id="cd03244">
    <property type="entry name" value="ABCC_MRP_domain2"/>
    <property type="match status" value="1"/>
</dbReference>
<keyword evidence="8 9" id="KW-0472">Membrane</keyword>
<feature type="transmembrane region" description="Helical" evidence="9">
    <location>
        <begin position="1395"/>
        <end position="1415"/>
    </location>
</feature>
<gene>
    <name evidence="13" type="ORF">VMCG_06779</name>
</gene>
<organism evidence="13 14">
    <name type="scientific">Cytospora schulzeri</name>
    <dbReference type="NCBI Taxonomy" id="448051"/>
    <lineage>
        <taxon>Eukaryota</taxon>
        <taxon>Fungi</taxon>
        <taxon>Dikarya</taxon>
        <taxon>Ascomycota</taxon>
        <taxon>Pezizomycotina</taxon>
        <taxon>Sordariomycetes</taxon>
        <taxon>Sordariomycetidae</taxon>
        <taxon>Diaporthales</taxon>
        <taxon>Cytosporaceae</taxon>
        <taxon>Cytospora</taxon>
    </lineage>
</organism>
<sequence length="1719" mass="191094">MASADGDFSFEIDFRGRAIKITHPPNVKIDKESLEGWTAFKSWKDTLEENFALQDTKQDHAFHDEPFVLHSIEILSVYWYGTRIFSMKVKPNIKGIQPDPDSGEVKDLPAVTLLRGGSVAMLMILRPKDSRDEKMVVMTEQPRISAGSLAFWEIPAGMLDDEHNVEVAAARKIEEETGFEIPKSELIDMTELALRNSELPEENLKSAMYLSPGGCDEYIALVLWEKELDRLELEELKSRMTGQRKEGETVTLRLVNYEELWREGARDAKTLAAWALYEGLNRAGILQEEIENMKRARFPLTAGITSILLICLRYIGLRNLQSRPRGFEAVSTRGEDENEEELPEASEIQQCITTIPWRVEVLEAAGLVTDLFIGVILFIRGSERAPFGSLLLSLGLFALVLSRHRYNELRGTLQSQSEGLYCLQWICILITAHAALVDQSDGSTCIAILLRLVLYTSLILIHWTAPRAPAYEPRGEWARNVDQLPLGREEAASKFSRLLFSWLDQLLWRAYRAGPLETVDLYSLNRYVTSKIITPDFRARTSPAVPMLLRIFHFLKRDMLRQGVWAAATGVLVFMPPMLIKLILEYLESPEDIRVSTAWLYILGLLLSTLLAGIADGQCGWVGYVISAKLRAVLLDQIYTKVMRRRMVQSAEGNIDAELQYTSDGAIYNFVSGDVDFISTMSGSVYLVWVTFPVQITIGTCLLYNIMGPSGVLGVVLMIVLLPLNVLVSKRLAKVQGQVLAASDARIQASNELLNAIRSIKYYAWELPFRERVLEKRRAEMAIMRSRFIWWSISMTVFYSLPFIVTIFTCFFYTMVWHDRLVTSVAFPALATFAVLRIPLNRMADSITFLIQAHVSFVRVDKFLREPETEKHVQISAIDTSSIGFDRATLTWPLSSPNPNLQYQDDISVTDLPPSTRFKLRKLDIGFRQEGLNVICGPSGSGKSSLLLALLGEMQLDEGRIFLPYHNGILKGLSDGESRSGGPTVLHATTAYCPHDPWIMNQSIRANILLGLPFNASRYDRVLHAVALAQDIATLNKGDQTLAGENGSRLSGGQKQRVSLARALYSPSNDYVVKLDSGRVEVQGTAEEAISKGFVNAHVAEPEADAVLVDPESESTKASPEEAIEHKSSDLVEGKEEGAVSWSIIWGYLKDMGSKWFWIMVIIGFAAQQLASLGTNLWIKEWAFQYDKLDKTAPGKISEQVPAWYYLAVYTAICLAYSLITFLRDLVTFSGSLKASSEIYERLLNSVLSAKFAFFDRPLGQITNRFSKDIGVVDQSLASFSVSAFQIAATVVMVVVLILWVIPGFALLLVLGVIFLAYYYITALYIRGAQDLKRIESIARSPLYQRVGETIAGYVSIRGYGREGIFAVEHGSLVDGLNQPYLLLWASKQWLTMRVNILSSIITFATGAFVVWEVGSIDAGAAGLVLTYAATFTENMLWFVQIYAIIQQNLTSVERVEEYTSVEQEAAGTAPSQSSQHVPYDWPTQGNVRFHNFTARYTPHLDPVLKAINLEIRAGERVAIVGRTGAGKSSLALALIRALEVDNDGGRIELDGVNIADVELSILRGTAITIIPQDPQLFSGSVRTNLDPLGQHSDAELLGVLRALSRGQCQILCVSRGLLRKSRVLVLDEATASVDHAADAVIQAGLRASAAASGTTVITIAHRLLSIADYDRVVVLDAGRIVEQGGVRELLRREGEGAVFRRLCEESGDLEGIQRATGM</sequence>
<keyword evidence="3 9" id="KW-0812">Transmembrane</keyword>
<evidence type="ECO:0000256" key="8">
    <source>
        <dbReference type="ARBA" id="ARBA00023136"/>
    </source>
</evidence>
<dbReference type="PROSITE" id="PS50929">
    <property type="entry name" value="ABC_TM1F"/>
    <property type="match status" value="2"/>
</dbReference>
<keyword evidence="7 9" id="KW-1133">Transmembrane helix</keyword>
<evidence type="ECO:0000256" key="4">
    <source>
        <dbReference type="ARBA" id="ARBA00022737"/>
    </source>
</evidence>
<feature type="domain" description="Nudix hydrolase" evidence="12">
    <location>
        <begin position="114"/>
        <end position="278"/>
    </location>
</feature>
<dbReference type="Pfam" id="PF00293">
    <property type="entry name" value="NUDIX"/>
    <property type="match status" value="1"/>
</dbReference>
<dbReference type="PANTHER" id="PTHR24223">
    <property type="entry name" value="ATP-BINDING CASSETTE SUB-FAMILY C"/>
    <property type="match status" value="1"/>
</dbReference>
<accession>A0A423W618</accession>
<keyword evidence="14" id="KW-1185">Reference proteome</keyword>
<evidence type="ECO:0000256" key="6">
    <source>
        <dbReference type="ARBA" id="ARBA00022840"/>
    </source>
</evidence>
<proteinExistence type="predicted"/>
<dbReference type="PROSITE" id="PS51462">
    <property type="entry name" value="NUDIX"/>
    <property type="match status" value="1"/>
</dbReference>
<keyword evidence="6" id="KW-0067">ATP-binding</keyword>
<dbReference type="Pfam" id="PF00664">
    <property type="entry name" value="ABC_membrane"/>
    <property type="match status" value="2"/>
</dbReference>
<protein>
    <recommendedName>
        <fullName evidence="15">Nudix hydrolase domain-containing protein</fullName>
    </recommendedName>
</protein>
<dbReference type="STRING" id="356882.A0A423W618"/>
<dbReference type="GO" id="GO:0140359">
    <property type="term" value="F:ABC-type transporter activity"/>
    <property type="evidence" value="ECO:0007669"/>
    <property type="project" value="InterPro"/>
</dbReference>
<feature type="transmembrane region" description="Helical" evidence="9">
    <location>
        <begin position="296"/>
        <end position="315"/>
    </location>
</feature>
<feature type="transmembrane region" description="Helical" evidence="9">
    <location>
        <begin position="788"/>
        <end position="815"/>
    </location>
</feature>
<evidence type="ECO:0008006" key="15">
    <source>
        <dbReference type="Google" id="ProtNLM"/>
    </source>
</evidence>
<dbReference type="GO" id="GO:0000329">
    <property type="term" value="C:fungal-type vacuole membrane"/>
    <property type="evidence" value="ECO:0007669"/>
    <property type="project" value="TreeGrafter"/>
</dbReference>
<dbReference type="Pfam" id="PF00005">
    <property type="entry name" value="ABC_tran"/>
    <property type="match status" value="2"/>
</dbReference>
<feature type="transmembrane region" description="Helical" evidence="9">
    <location>
        <begin position="564"/>
        <end position="584"/>
    </location>
</feature>
<dbReference type="InterPro" id="IPR017871">
    <property type="entry name" value="ABC_transporter-like_CS"/>
</dbReference>
<dbReference type="CDD" id="cd18596">
    <property type="entry name" value="ABC_6TM_VMR1_D1_like"/>
    <property type="match status" value="1"/>
</dbReference>
<dbReference type="Gene3D" id="3.40.50.300">
    <property type="entry name" value="P-loop containing nucleotide triphosphate hydrolases"/>
    <property type="match status" value="3"/>
</dbReference>
<feature type="domain" description="ABC transmembrane type-1" evidence="11">
    <location>
        <begin position="1159"/>
        <end position="1448"/>
    </location>
</feature>
<dbReference type="SUPFAM" id="SSF90123">
    <property type="entry name" value="ABC transporter transmembrane region"/>
    <property type="match status" value="2"/>
</dbReference>
<dbReference type="PROSITE" id="PS00211">
    <property type="entry name" value="ABC_TRANSPORTER_1"/>
    <property type="match status" value="1"/>
</dbReference>
<comment type="subcellular location">
    <subcellularLocation>
        <location evidence="1">Membrane</location>
        <topology evidence="1">Multi-pass membrane protein</topology>
    </subcellularLocation>
</comment>
<feature type="transmembrane region" description="Helical" evidence="9">
    <location>
        <begin position="596"/>
        <end position="615"/>
    </location>
</feature>